<reference evidence="1" key="1">
    <citation type="journal article" date="2022" name="Front. Genet.">
        <title>Chromosome-Scale Assembly of the Dendrobium nobile Genome Provides Insights Into the Molecular Mechanism of the Biosynthesis of the Medicinal Active Ingredient of Dendrobium.</title>
        <authorList>
            <person name="Xu Q."/>
            <person name="Niu S.-C."/>
            <person name="Li K.-L."/>
            <person name="Zheng P.-J."/>
            <person name="Zhang X.-J."/>
            <person name="Jia Y."/>
            <person name="Liu Y."/>
            <person name="Niu Y.-X."/>
            <person name="Yu L.-H."/>
            <person name="Chen D.-F."/>
            <person name="Zhang G.-Q."/>
        </authorList>
    </citation>
    <scope>NUCLEOTIDE SEQUENCE</scope>
    <source>
        <tissue evidence="1">Leaf</tissue>
    </source>
</reference>
<protein>
    <submittedName>
        <fullName evidence="1">Uncharacterized protein</fullName>
    </submittedName>
</protein>
<name>A0A8T3AEZ9_DENNO</name>
<dbReference type="Proteomes" id="UP000829196">
    <property type="component" value="Unassembled WGS sequence"/>
</dbReference>
<comment type="caution">
    <text evidence="1">The sequence shown here is derived from an EMBL/GenBank/DDBJ whole genome shotgun (WGS) entry which is preliminary data.</text>
</comment>
<keyword evidence="2" id="KW-1185">Reference proteome</keyword>
<sequence>MGYPAHAHFWVNVGMYTQCKVAGLAARFFAALSAARAATGDRPTFLVDCGLAEASELLLRSEFMAIILSFSTGLTDVFSGPPSQKQSYQQ</sequence>
<gene>
    <name evidence="1" type="ORF">KFK09_024883</name>
</gene>
<evidence type="ECO:0000313" key="1">
    <source>
        <dbReference type="EMBL" id="KAI0494740.1"/>
    </source>
</evidence>
<organism evidence="1 2">
    <name type="scientific">Dendrobium nobile</name>
    <name type="common">Orchid</name>
    <dbReference type="NCBI Taxonomy" id="94219"/>
    <lineage>
        <taxon>Eukaryota</taxon>
        <taxon>Viridiplantae</taxon>
        <taxon>Streptophyta</taxon>
        <taxon>Embryophyta</taxon>
        <taxon>Tracheophyta</taxon>
        <taxon>Spermatophyta</taxon>
        <taxon>Magnoliopsida</taxon>
        <taxon>Liliopsida</taxon>
        <taxon>Asparagales</taxon>
        <taxon>Orchidaceae</taxon>
        <taxon>Epidendroideae</taxon>
        <taxon>Malaxideae</taxon>
        <taxon>Dendrobiinae</taxon>
        <taxon>Dendrobium</taxon>
    </lineage>
</organism>
<evidence type="ECO:0000313" key="2">
    <source>
        <dbReference type="Proteomes" id="UP000829196"/>
    </source>
</evidence>
<dbReference type="EMBL" id="JAGYWB010000017">
    <property type="protein sequence ID" value="KAI0494740.1"/>
    <property type="molecule type" value="Genomic_DNA"/>
</dbReference>
<accession>A0A8T3AEZ9</accession>
<dbReference type="AlphaFoldDB" id="A0A8T3AEZ9"/>
<proteinExistence type="predicted"/>